<evidence type="ECO:0000313" key="3">
    <source>
        <dbReference type="Proteomes" id="UP000676428"/>
    </source>
</evidence>
<evidence type="ECO:0000259" key="1">
    <source>
        <dbReference type="Pfam" id="PF01973"/>
    </source>
</evidence>
<dbReference type="PANTHER" id="PTHR41786">
    <property type="entry name" value="MOTILITY ACCESSORY FACTOR MAF"/>
    <property type="match status" value="1"/>
</dbReference>
<evidence type="ECO:0000313" key="2">
    <source>
        <dbReference type="EMBL" id="QVK23737.1"/>
    </source>
</evidence>
<dbReference type="Proteomes" id="UP000676428">
    <property type="component" value="Chromosome"/>
</dbReference>
<sequence length="442" mass="49543">MTELFQANFNIIKQRWPEAAEILQHQQIENIDAALVSGANQTISVNGIQLSSRHNRLAETQLFLSTLPASATQATMYGFGMGDVPYIALDEARLSKLTICILNPAIFALVLSYTDHTPWLQHPGVELDLQPSQMQLKTPYIAITPDLELVSDDNARLRDLLQYELNREHANRRHRADDPAIIERFEANKEAFEQDPDVMALTSRFTQDKAIVIASGPSLEEHYEKLAEISIRSQHPIIVAVDTALHGLLHHGIKPDIVVAIDGLISEYHLPLQQTAGISLVYQPRLRPEIIQQWQGPRYNALGHSHLYDKQAEKYPEKTRLYTNGSVLHPAVDLAIKLGCKEITLCGADFCFCNNKSHAFWQDFAATSSDEQTKAWATNLQKSVNESGHWVVNGVGEKVATSLNLCAYLRNLENYISKVSHVKFYRSSLAGADILGTQFKEL</sequence>
<name>A0ABX8DIV1_9GAMM</name>
<accession>A0ABX8DIV1</accession>
<protein>
    <submittedName>
        <fullName evidence="2">DUF115 domain-containing protein</fullName>
    </submittedName>
</protein>
<dbReference type="Pfam" id="PF01973">
    <property type="entry name" value="MptE-like"/>
    <property type="match status" value="1"/>
</dbReference>
<proteinExistence type="predicted"/>
<reference evidence="2 3" key="1">
    <citation type="journal article" date="2012" name="Int. J. Syst. Evol. Microbiol.">
        <title>Shewanella dokdonensis sp. nov., isolated from seawater.</title>
        <authorList>
            <person name="Sung H.R."/>
            <person name="Yoon J.H."/>
            <person name="Ghim S.Y."/>
        </authorList>
    </citation>
    <scope>NUCLEOTIDE SEQUENCE [LARGE SCALE GENOMIC DNA]</scope>
    <source>
        <strain evidence="2 3">DSM 23626</strain>
    </source>
</reference>
<organism evidence="2 3">
    <name type="scientific">Shewanella dokdonensis</name>
    <dbReference type="NCBI Taxonomy" id="712036"/>
    <lineage>
        <taxon>Bacteria</taxon>
        <taxon>Pseudomonadati</taxon>
        <taxon>Pseudomonadota</taxon>
        <taxon>Gammaproteobacteria</taxon>
        <taxon>Alteromonadales</taxon>
        <taxon>Shewanellaceae</taxon>
        <taxon>Shewanella</taxon>
    </lineage>
</organism>
<dbReference type="InterPro" id="IPR002826">
    <property type="entry name" value="MptE-like"/>
</dbReference>
<feature type="domain" description="6-hydroxymethylpterin diphosphokinase MptE-like" evidence="1">
    <location>
        <begin position="191"/>
        <end position="354"/>
    </location>
</feature>
<dbReference type="PANTHER" id="PTHR41786:SF1">
    <property type="entry name" value="6-HYDROXYMETHYLPTERIN DIPHOSPHOKINASE MPTE-LIKE DOMAIN-CONTAINING PROTEIN"/>
    <property type="match status" value="1"/>
</dbReference>
<dbReference type="EMBL" id="CP074572">
    <property type="protein sequence ID" value="QVK23737.1"/>
    <property type="molecule type" value="Genomic_DNA"/>
</dbReference>
<gene>
    <name evidence="2" type="ORF">KHX94_03280</name>
</gene>
<dbReference type="RefSeq" id="WP_213682354.1">
    <property type="nucleotide sequence ID" value="NZ_CP074572.1"/>
</dbReference>
<keyword evidence="3" id="KW-1185">Reference proteome</keyword>